<accession>A0A8S5RVW7</accession>
<organism evidence="1">
    <name type="scientific">Siphoviridae sp. ctHip2</name>
    <dbReference type="NCBI Taxonomy" id="2827830"/>
    <lineage>
        <taxon>Viruses</taxon>
        <taxon>Duplodnaviria</taxon>
        <taxon>Heunggongvirae</taxon>
        <taxon>Uroviricota</taxon>
        <taxon>Caudoviricetes</taxon>
    </lineage>
</organism>
<evidence type="ECO:0000313" key="1">
    <source>
        <dbReference type="EMBL" id="DAF42768.1"/>
    </source>
</evidence>
<proteinExistence type="predicted"/>
<protein>
    <submittedName>
        <fullName evidence="1">Uncharacterized protein</fullName>
    </submittedName>
</protein>
<sequence length="111" mass="13038">MDIAKFEYLLTLPLEIKKIREYGSWRGIYAEPALFFDNKDEYIPISELNEAFDDLTSGKEFYGYKGGEYSFECADEIHFEYDYSQCSDLSILELLSPDSVEYLQKNNINIR</sequence>
<dbReference type="EMBL" id="BK032497">
    <property type="protein sequence ID" value="DAF42768.1"/>
    <property type="molecule type" value="Genomic_DNA"/>
</dbReference>
<reference evidence="1" key="1">
    <citation type="journal article" date="2021" name="Proc. Natl. Acad. Sci. U.S.A.">
        <title>A Catalog of Tens of Thousands of Viruses from Human Metagenomes Reveals Hidden Associations with Chronic Diseases.</title>
        <authorList>
            <person name="Tisza M.J."/>
            <person name="Buck C.B."/>
        </authorList>
    </citation>
    <scope>NUCLEOTIDE SEQUENCE</scope>
    <source>
        <strain evidence="1">CtHip2</strain>
    </source>
</reference>
<name>A0A8S5RVW7_9CAUD</name>